<accession>A0AA51RUH7</accession>
<organism evidence="1 2">
    <name type="scientific">Pleionea litopenaei</name>
    <dbReference type="NCBI Taxonomy" id="3070815"/>
    <lineage>
        <taxon>Bacteria</taxon>
        <taxon>Pseudomonadati</taxon>
        <taxon>Pseudomonadota</taxon>
        <taxon>Gammaproteobacteria</taxon>
        <taxon>Oceanospirillales</taxon>
        <taxon>Pleioneaceae</taxon>
        <taxon>Pleionea</taxon>
    </lineage>
</organism>
<sequence>MFDKKSRYRNSEIYKVTDSRGRLVDVVCAVDKPIQSFLGYHRRKQGQRLDHLAFRYMKDATGFWRLAEFNQAMMAEQLSEVQEIAVPAERN</sequence>
<reference evidence="1 2" key="1">
    <citation type="submission" date="2023-08" db="EMBL/GenBank/DDBJ databases">
        <title>Pleionea litopenaei sp. nov., isolated from stomach of juvenile Litopenaeus vannamei.</title>
        <authorList>
            <person name="Rho A.M."/>
            <person name="Hwang C.Y."/>
        </authorList>
    </citation>
    <scope>NUCLEOTIDE SEQUENCE [LARGE SCALE GENOMIC DNA]</scope>
    <source>
        <strain evidence="1 2">HL-JVS1</strain>
    </source>
</reference>
<dbReference type="AlphaFoldDB" id="A0AA51RUH7"/>
<proteinExistence type="predicted"/>
<dbReference type="EMBL" id="CP133548">
    <property type="protein sequence ID" value="WMS87810.1"/>
    <property type="molecule type" value="Genomic_DNA"/>
</dbReference>
<protein>
    <submittedName>
        <fullName evidence="1">Uncharacterized protein</fullName>
    </submittedName>
</protein>
<gene>
    <name evidence="1" type="ORF">Q9312_02520</name>
</gene>
<keyword evidence="2" id="KW-1185">Reference proteome</keyword>
<evidence type="ECO:0000313" key="1">
    <source>
        <dbReference type="EMBL" id="WMS87810.1"/>
    </source>
</evidence>
<dbReference type="Proteomes" id="UP001239782">
    <property type="component" value="Chromosome"/>
</dbReference>
<name>A0AA51RUH7_9GAMM</name>
<dbReference type="KEGG" id="plei:Q9312_02520"/>
<dbReference type="RefSeq" id="WP_309202965.1">
    <property type="nucleotide sequence ID" value="NZ_CP133548.1"/>
</dbReference>
<evidence type="ECO:0000313" key="2">
    <source>
        <dbReference type="Proteomes" id="UP001239782"/>
    </source>
</evidence>